<organism evidence="2 3">
    <name type="scientific">Rhizorhabdus wittichii (strain DSM 6014 / CCUG 31198 / JCM 15750 / NBRC 105917 / EY 4224 / RW1)</name>
    <name type="common">Sphingomonas wittichii</name>
    <dbReference type="NCBI Taxonomy" id="392499"/>
    <lineage>
        <taxon>Bacteria</taxon>
        <taxon>Pseudomonadati</taxon>
        <taxon>Pseudomonadota</taxon>
        <taxon>Alphaproteobacteria</taxon>
        <taxon>Sphingomonadales</taxon>
        <taxon>Sphingomonadaceae</taxon>
        <taxon>Rhizorhabdus</taxon>
    </lineage>
</organism>
<dbReference type="SUPFAM" id="SSF52540">
    <property type="entry name" value="P-loop containing nucleoside triphosphate hydrolases"/>
    <property type="match status" value="1"/>
</dbReference>
<evidence type="ECO:0000259" key="1">
    <source>
        <dbReference type="Pfam" id="PF07693"/>
    </source>
</evidence>
<evidence type="ECO:0000313" key="2">
    <source>
        <dbReference type="EMBL" id="ABQ69827.1"/>
    </source>
</evidence>
<feature type="domain" description="KAP NTPase" evidence="1">
    <location>
        <begin position="41"/>
        <end position="165"/>
    </location>
</feature>
<dbReference type="Pfam" id="PF07693">
    <property type="entry name" value="KAP_NTPase"/>
    <property type="match status" value="2"/>
</dbReference>
<sequence length="464" mass="52140">MRIFPRPLEIGDTEGFTGEKDIFGRQELGSSLTSLVGLVVDPMVIAIDGQWGTGKTTFLKMWAGQLRQQGFPVIYFDAFENDYVDDAFAALASEIIGLVEAEKKANEPKAREFKAKAVGALKVLGRSAIKVGVKAASMGALDATKLSDDIVEAISDEAEELTDKHIGELLTKQAEHRSTLQGFRDALRGLPGILAPAPEPKEGEEAAKAKPLVFMIDELDRCKPLFALALLERIKHFFAVPNVHFVLGTHMGQLRNSVNAAYGANINANTYLQKFISLTFPLTDHGSYQYDRTAIKYIAYLQKEMDIASDDRDFTENSVRFAQTYALIHDCSLRDVEHFMTNIALAAAFTTKHTLRPAPLIAGLSILRVVQPELYIRAKQKKLTHEEAEKAFAFEYKGDGDSELGYTQWERRWWEYCLNKEISEEMEQNFRNGIYNHYIRDRFSIIPLIAHKVIDNLVPSQKNQ</sequence>
<accession>A0A9J9LDK9</accession>
<dbReference type="AlphaFoldDB" id="A0A9J9LDK9"/>
<name>A0A9J9LDK9_RHIWR</name>
<keyword evidence="3" id="KW-1185">Reference proteome</keyword>
<evidence type="ECO:0000313" key="3">
    <source>
        <dbReference type="Proteomes" id="UP000001989"/>
    </source>
</evidence>
<feature type="domain" description="KAP NTPase" evidence="1">
    <location>
        <begin position="209"/>
        <end position="344"/>
    </location>
</feature>
<dbReference type="EMBL" id="CP000699">
    <property type="protein sequence ID" value="ABQ69827.1"/>
    <property type="molecule type" value="Genomic_DNA"/>
</dbReference>
<dbReference type="InterPro" id="IPR027417">
    <property type="entry name" value="P-loop_NTPase"/>
</dbReference>
<protein>
    <submittedName>
        <fullName evidence="2">KAP P-loop domain protein</fullName>
    </submittedName>
</protein>
<dbReference type="KEGG" id="swi:Swit_3481"/>
<dbReference type="OrthoDB" id="88903at2"/>
<dbReference type="Gene3D" id="3.40.50.300">
    <property type="entry name" value="P-loop containing nucleotide triphosphate hydrolases"/>
    <property type="match status" value="1"/>
</dbReference>
<reference evidence="2 3" key="1">
    <citation type="journal article" date="2010" name="J. Bacteriol.">
        <title>Genome sequence of the dioxin-mineralizing bacterium Sphingomonas wittichii RW1.</title>
        <authorList>
            <person name="Miller T.R."/>
            <person name="Delcher A.L."/>
            <person name="Salzberg S.L."/>
            <person name="Saunders E."/>
            <person name="Detter J.C."/>
            <person name="Halden R.U."/>
        </authorList>
    </citation>
    <scope>NUCLEOTIDE SEQUENCE [LARGE SCALE GENOMIC DNA]</scope>
    <source>
        <strain evidence="3">DSM 6014 / CCUG 31198 / JCM 15750 / NBRC 105917 / EY 4224 / RW1</strain>
    </source>
</reference>
<proteinExistence type="predicted"/>
<dbReference type="InterPro" id="IPR011646">
    <property type="entry name" value="KAP_P-loop"/>
</dbReference>
<dbReference type="Proteomes" id="UP000001989">
    <property type="component" value="Chromosome"/>
</dbReference>
<gene>
    <name evidence="2" type="ordered locus">Swit_3481</name>
</gene>